<evidence type="ECO:0000313" key="11">
    <source>
        <dbReference type="EMBL" id="ONK68187.1"/>
    </source>
</evidence>
<feature type="region of interest" description="Disordered" evidence="10">
    <location>
        <begin position="1"/>
        <end position="26"/>
    </location>
</feature>
<keyword evidence="4" id="KW-0812">Transmembrane</keyword>
<gene>
    <name evidence="11" type="ORF">A4U43_C05F8550</name>
</gene>
<dbReference type="Gramene" id="ONK68187">
    <property type="protein sequence ID" value="ONK68187"/>
    <property type="gene ID" value="A4U43_C05F8550"/>
</dbReference>
<keyword evidence="12" id="KW-1185">Reference proteome</keyword>
<accession>A0A5P1ESU9</accession>
<dbReference type="Pfam" id="PF08038">
    <property type="entry name" value="Tom7"/>
    <property type="match status" value="1"/>
</dbReference>
<keyword evidence="6" id="KW-0653">Protein transport</keyword>
<comment type="subcellular location">
    <subcellularLocation>
        <location evidence="1">Mitochondrion outer membrane</location>
        <topology evidence="1">Single-pass membrane protein</topology>
    </subcellularLocation>
</comment>
<evidence type="ECO:0000256" key="2">
    <source>
        <dbReference type="ARBA" id="ARBA00010917"/>
    </source>
</evidence>
<dbReference type="GO" id="GO:0005742">
    <property type="term" value="C:mitochondrial outer membrane translocase complex"/>
    <property type="evidence" value="ECO:0007669"/>
    <property type="project" value="InterPro"/>
</dbReference>
<keyword evidence="9" id="KW-0472">Membrane</keyword>
<evidence type="ECO:0000313" key="12">
    <source>
        <dbReference type="Proteomes" id="UP000243459"/>
    </source>
</evidence>
<keyword evidence="8" id="KW-0496">Mitochondrion</keyword>
<organism evidence="11 12">
    <name type="scientific">Asparagus officinalis</name>
    <name type="common">Garden asparagus</name>
    <dbReference type="NCBI Taxonomy" id="4686"/>
    <lineage>
        <taxon>Eukaryota</taxon>
        <taxon>Viridiplantae</taxon>
        <taxon>Streptophyta</taxon>
        <taxon>Embryophyta</taxon>
        <taxon>Tracheophyta</taxon>
        <taxon>Spermatophyta</taxon>
        <taxon>Magnoliopsida</taxon>
        <taxon>Liliopsida</taxon>
        <taxon>Asparagales</taxon>
        <taxon>Asparagaceae</taxon>
        <taxon>Asparagoideae</taxon>
        <taxon>Asparagus</taxon>
    </lineage>
</organism>
<evidence type="ECO:0000256" key="6">
    <source>
        <dbReference type="ARBA" id="ARBA00022927"/>
    </source>
</evidence>
<keyword evidence="3" id="KW-0813">Transport</keyword>
<keyword evidence="5" id="KW-1000">Mitochondrion outer membrane</keyword>
<dbReference type="Proteomes" id="UP000243459">
    <property type="component" value="Chromosome 5"/>
</dbReference>
<proteinExistence type="inferred from homology"/>
<dbReference type="GO" id="GO:0030150">
    <property type="term" value="P:protein import into mitochondrial matrix"/>
    <property type="evidence" value="ECO:0007669"/>
    <property type="project" value="InterPro"/>
</dbReference>
<protein>
    <recommendedName>
        <fullName evidence="13">Mitochondrial import receptor subunit TOM7-1</fullName>
    </recommendedName>
</protein>
<dbReference type="PANTHER" id="PTHR34944">
    <property type="entry name" value="MITOCHONDRIAL IMPORT RECEPTOR SUBUNIT TOM7"/>
    <property type="match status" value="1"/>
</dbReference>
<name>A0A5P1ESU9_ASPOF</name>
<evidence type="ECO:0008006" key="13">
    <source>
        <dbReference type="Google" id="ProtNLM"/>
    </source>
</evidence>
<evidence type="ECO:0000256" key="7">
    <source>
        <dbReference type="ARBA" id="ARBA00022989"/>
    </source>
</evidence>
<comment type="similarity">
    <text evidence="2">Belongs to the Tom7 family.</text>
</comment>
<evidence type="ECO:0000256" key="4">
    <source>
        <dbReference type="ARBA" id="ARBA00022692"/>
    </source>
</evidence>
<dbReference type="AlphaFoldDB" id="A0A5P1ESU9"/>
<dbReference type="EMBL" id="CM007385">
    <property type="protein sequence ID" value="ONK68187.1"/>
    <property type="molecule type" value="Genomic_DNA"/>
</dbReference>
<keyword evidence="7" id="KW-1133">Transmembrane helix</keyword>
<evidence type="ECO:0000256" key="9">
    <source>
        <dbReference type="ARBA" id="ARBA00023136"/>
    </source>
</evidence>
<evidence type="ECO:0000256" key="5">
    <source>
        <dbReference type="ARBA" id="ARBA00022787"/>
    </source>
</evidence>
<sequence>MASRVSSKGKGKTGKGSRDSDGGGGYGKCVKEWTTWAMKKAKVVTHYGFIPLIIVIAHFPRVRESSEIEDEVGEASTRSGSVDEGREMVLPVRVLTKICMLAAVLRGSGGGGEIMVLRGGFEGRRVF</sequence>
<evidence type="ECO:0000256" key="1">
    <source>
        <dbReference type="ARBA" id="ARBA00004572"/>
    </source>
</evidence>
<dbReference type="PANTHER" id="PTHR34944:SF2">
    <property type="entry name" value="MITOCHONDRIAL IMPORT RECEPTOR SUBUNIT TOM7"/>
    <property type="match status" value="1"/>
</dbReference>
<evidence type="ECO:0000256" key="3">
    <source>
        <dbReference type="ARBA" id="ARBA00022448"/>
    </source>
</evidence>
<evidence type="ECO:0000256" key="8">
    <source>
        <dbReference type="ARBA" id="ARBA00023128"/>
    </source>
</evidence>
<evidence type="ECO:0000256" key="10">
    <source>
        <dbReference type="SAM" id="MobiDB-lite"/>
    </source>
</evidence>
<dbReference type="InterPro" id="IPR012621">
    <property type="entry name" value="Tom7"/>
</dbReference>
<reference evidence="12" key="1">
    <citation type="journal article" date="2017" name="Nat. Commun.">
        <title>The asparagus genome sheds light on the origin and evolution of a young Y chromosome.</title>
        <authorList>
            <person name="Harkess A."/>
            <person name="Zhou J."/>
            <person name="Xu C."/>
            <person name="Bowers J.E."/>
            <person name="Van der Hulst R."/>
            <person name="Ayyampalayam S."/>
            <person name="Mercati F."/>
            <person name="Riccardi P."/>
            <person name="McKain M.R."/>
            <person name="Kakrana A."/>
            <person name="Tang H."/>
            <person name="Ray J."/>
            <person name="Groenendijk J."/>
            <person name="Arikit S."/>
            <person name="Mathioni S.M."/>
            <person name="Nakano M."/>
            <person name="Shan H."/>
            <person name="Telgmann-Rauber A."/>
            <person name="Kanno A."/>
            <person name="Yue Z."/>
            <person name="Chen H."/>
            <person name="Li W."/>
            <person name="Chen Y."/>
            <person name="Xu X."/>
            <person name="Zhang Y."/>
            <person name="Luo S."/>
            <person name="Chen H."/>
            <person name="Gao J."/>
            <person name="Mao Z."/>
            <person name="Pires J.C."/>
            <person name="Luo M."/>
            <person name="Kudrna D."/>
            <person name="Wing R.A."/>
            <person name="Meyers B.C."/>
            <person name="Yi K."/>
            <person name="Kong H."/>
            <person name="Lavrijsen P."/>
            <person name="Sunseri F."/>
            <person name="Falavigna A."/>
            <person name="Ye Y."/>
            <person name="Leebens-Mack J.H."/>
            <person name="Chen G."/>
        </authorList>
    </citation>
    <scope>NUCLEOTIDE SEQUENCE [LARGE SCALE GENOMIC DNA]</scope>
    <source>
        <strain evidence="12">cv. DH0086</strain>
    </source>
</reference>